<feature type="transmembrane region" description="Helical" evidence="1">
    <location>
        <begin position="237"/>
        <end position="258"/>
    </location>
</feature>
<dbReference type="Proteomes" id="UP000280792">
    <property type="component" value="Unassembled WGS sequence"/>
</dbReference>
<comment type="caution">
    <text evidence="2">The sequence shown here is derived from an EMBL/GenBank/DDBJ whole genome shotgun (WGS) entry which is preliminary data.</text>
</comment>
<accession>A0A3P3VRB3</accession>
<feature type="transmembrane region" description="Helical" evidence="1">
    <location>
        <begin position="307"/>
        <end position="326"/>
    </location>
</feature>
<evidence type="ECO:0000256" key="1">
    <source>
        <dbReference type="SAM" id="Phobius"/>
    </source>
</evidence>
<evidence type="ECO:0000313" key="3">
    <source>
        <dbReference type="Proteomes" id="UP000280792"/>
    </source>
</evidence>
<evidence type="ECO:0000313" key="2">
    <source>
        <dbReference type="EMBL" id="RRJ85275.1"/>
    </source>
</evidence>
<keyword evidence="3" id="KW-1185">Reference proteome</keyword>
<feature type="transmembrane region" description="Helical" evidence="1">
    <location>
        <begin position="278"/>
        <end position="295"/>
    </location>
</feature>
<feature type="transmembrane region" description="Helical" evidence="1">
    <location>
        <begin position="412"/>
        <end position="437"/>
    </location>
</feature>
<feature type="transmembrane region" description="Helical" evidence="1">
    <location>
        <begin position="338"/>
        <end position="356"/>
    </location>
</feature>
<dbReference type="Gene3D" id="1.20.210.10">
    <property type="entry name" value="Cytochrome c oxidase-like, subunit I domain"/>
    <property type="match status" value="1"/>
</dbReference>
<sequence>MSVFSALVVSNGIGVYLSQRYSSLVAPAWLLLGILAFFVATLLAVVLVVSRMPFPGHFLADENLFRSTLVLHVNMAVLIWFGACVGFLWSERSSSLGRWSLVSVTLGGCGALMLLLAGTLPATPILSNYVPVIDHPLFLLGLKCFMAALVLQGGSWCVAHLFRCHRQLSALDLSLFSLVLLLALTLMTVVAAVWSLPRDLPPETYFELLFWGGGHLAQILYAQLLVAVWLRLMGGTALAGSTTLLVLMLPVLAALSSLWPVLTMDPRSAEYRDYFTQLMRWGSWLAVPFIAWQVWRERAAFSPVMRVVFPGSLALFVVGLLVGAIIRGDNLMVPAHYHATTGAINLALMGLGYAWLQRKEAVARWSMHQLRLYAVGVMLMVMGLALSGYLGVGRKVTVKGHLLDEWSEQMSMTLMGVGGLTAIAAVFLFVGILFLLLRNRSSSFDLSSRHT</sequence>
<feature type="transmembrane region" description="Helical" evidence="1">
    <location>
        <begin position="101"/>
        <end position="120"/>
    </location>
</feature>
<feature type="transmembrane region" description="Helical" evidence="1">
    <location>
        <begin position="174"/>
        <end position="196"/>
    </location>
</feature>
<keyword evidence="1" id="KW-0812">Transmembrane</keyword>
<keyword evidence="1" id="KW-0472">Membrane</keyword>
<dbReference type="EMBL" id="QWEZ01000001">
    <property type="protein sequence ID" value="RRJ85275.1"/>
    <property type="molecule type" value="Genomic_DNA"/>
</dbReference>
<dbReference type="SUPFAM" id="SSF81442">
    <property type="entry name" value="Cytochrome c oxidase subunit I-like"/>
    <property type="match status" value="1"/>
</dbReference>
<name>A0A3P3VRB3_9GAMM</name>
<feature type="transmembrane region" description="Helical" evidence="1">
    <location>
        <begin position="28"/>
        <end position="49"/>
    </location>
</feature>
<protein>
    <recommendedName>
        <fullName evidence="4">Cytochrome C oxidase subunit I</fullName>
    </recommendedName>
</protein>
<evidence type="ECO:0008006" key="4">
    <source>
        <dbReference type="Google" id="ProtNLM"/>
    </source>
</evidence>
<reference evidence="2 3" key="1">
    <citation type="submission" date="2018-08" db="EMBL/GenBank/DDBJ databases">
        <authorList>
            <person name="Khan S.A."/>
        </authorList>
    </citation>
    <scope>NUCLEOTIDE SEQUENCE [LARGE SCALE GENOMIC DNA]</scope>
    <source>
        <strain evidence="2 3">GTF-13</strain>
    </source>
</reference>
<dbReference type="InterPro" id="IPR036927">
    <property type="entry name" value="Cyt_c_oxase-like_su1_sf"/>
</dbReference>
<feature type="transmembrane region" description="Helical" evidence="1">
    <location>
        <begin position="208"/>
        <end position="230"/>
    </location>
</feature>
<organism evidence="2 3">
    <name type="scientific">Aestuariirhabdus litorea</name>
    <dbReference type="NCBI Taxonomy" id="2528527"/>
    <lineage>
        <taxon>Bacteria</taxon>
        <taxon>Pseudomonadati</taxon>
        <taxon>Pseudomonadota</taxon>
        <taxon>Gammaproteobacteria</taxon>
        <taxon>Oceanospirillales</taxon>
        <taxon>Aestuariirhabdaceae</taxon>
        <taxon>Aestuariirhabdus</taxon>
    </lineage>
</organism>
<reference evidence="2 3" key="2">
    <citation type="submission" date="2018-12" db="EMBL/GenBank/DDBJ databases">
        <title>Simiduia agarivorans gen. nov., sp. nov., a marine, agarolytic bacterium isolated from shallow coastal water from Keelung, Taiwan.</title>
        <authorList>
            <person name="Shieh W.Y."/>
        </authorList>
    </citation>
    <scope>NUCLEOTIDE SEQUENCE [LARGE SCALE GENOMIC DNA]</scope>
    <source>
        <strain evidence="2 3">GTF-13</strain>
    </source>
</reference>
<feature type="transmembrane region" description="Helical" evidence="1">
    <location>
        <begin position="69"/>
        <end position="89"/>
    </location>
</feature>
<dbReference type="AlphaFoldDB" id="A0A3P3VRB3"/>
<feature type="transmembrane region" description="Helical" evidence="1">
    <location>
        <begin position="140"/>
        <end position="162"/>
    </location>
</feature>
<proteinExistence type="predicted"/>
<gene>
    <name evidence="2" type="ORF">D0544_09495</name>
</gene>
<feature type="transmembrane region" description="Helical" evidence="1">
    <location>
        <begin position="372"/>
        <end position="392"/>
    </location>
</feature>
<keyword evidence="1" id="KW-1133">Transmembrane helix</keyword>